<organism evidence="2 3">
    <name type="scientific">Streptomyces shenzhenensis</name>
    <dbReference type="NCBI Taxonomy" id="943815"/>
    <lineage>
        <taxon>Bacteria</taxon>
        <taxon>Bacillati</taxon>
        <taxon>Actinomycetota</taxon>
        <taxon>Actinomycetes</taxon>
        <taxon>Kitasatosporales</taxon>
        <taxon>Streptomycetaceae</taxon>
        <taxon>Streptomyces</taxon>
    </lineage>
</organism>
<evidence type="ECO:0000256" key="1">
    <source>
        <dbReference type="SAM" id="MobiDB-lite"/>
    </source>
</evidence>
<comment type="caution">
    <text evidence="2">The sequence shown here is derived from an EMBL/GenBank/DDBJ whole genome shotgun (WGS) entry which is preliminary data.</text>
</comment>
<accession>A0A3M0I5X0</accession>
<keyword evidence="3" id="KW-1185">Reference proteome</keyword>
<dbReference type="Proteomes" id="UP000270471">
    <property type="component" value="Unassembled WGS sequence"/>
</dbReference>
<feature type="region of interest" description="Disordered" evidence="1">
    <location>
        <begin position="1"/>
        <end position="24"/>
    </location>
</feature>
<evidence type="ECO:0000313" key="2">
    <source>
        <dbReference type="EMBL" id="RMB83672.1"/>
    </source>
</evidence>
<dbReference type="EMBL" id="PENI01000015">
    <property type="protein sequence ID" value="RMB83672.1"/>
    <property type="molecule type" value="Genomic_DNA"/>
</dbReference>
<reference evidence="2 3" key="1">
    <citation type="submission" date="2017-11" db="EMBL/GenBank/DDBJ databases">
        <title>Draft genome of actinobacteria isolated from guarana (Paullinia cupana (Mart.) Ducke.</title>
        <authorList>
            <person name="Siqueira K.A."/>
            <person name="Liotti R.G."/>
            <person name="Mendes T.A.O."/>
            <person name="Soares M.A."/>
        </authorList>
    </citation>
    <scope>NUCLEOTIDE SEQUENCE [LARGE SCALE GENOMIC DNA]</scope>
    <source>
        <strain evidence="2 3">193</strain>
    </source>
</reference>
<dbReference type="OrthoDB" id="3871966at2"/>
<feature type="compositionally biased region" description="Basic and acidic residues" evidence="1">
    <location>
        <begin position="131"/>
        <end position="158"/>
    </location>
</feature>
<dbReference type="AlphaFoldDB" id="A0A3M0I5X0"/>
<dbReference type="RefSeq" id="WP_121891673.1">
    <property type="nucleotide sequence ID" value="NZ_PENI01000015.1"/>
</dbReference>
<protein>
    <submittedName>
        <fullName evidence="2">Uncharacterized protein</fullName>
    </submittedName>
</protein>
<name>A0A3M0I5X0_9ACTN</name>
<evidence type="ECO:0000313" key="3">
    <source>
        <dbReference type="Proteomes" id="UP000270471"/>
    </source>
</evidence>
<proteinExistence type="predicted"/>
<gene>
    <name evidence="2" type="ORF">CTZ28_23430</name>
</gene>
<feature type="region of interest" description="Disordered" evidence="1">
    <location>
        <begin position="131"/>
        <end position="186"/>
    </location>
</feature>
<sequence length="186" mass="21359">MSPTPKQARTHRRKAVPTDRTKNVTSWRVEASWDHRPDAPVVIRTSDKKRARRKVVELADKGAYVIFQEHEGWDRWRTVREVDGAALLAERAAEQQLAAAGHPPTPAGYRPDTEDRHRTWLAWMDARAEGERRAAEQAAREQAEADARRRRLAAEARQHARALMSPPTIVRPEHRQRARHITGAQR</sequence>